<dbReference type="Proteomes" id="UP001490816">
    <property type="component" value="Unassembled WGS sequence"/>
</dbReference>
<name>A0ABV1F8E1_9FIRM</name>
<gene>
    <name evidence="1" type="ORF">WMO39_04720</name>
</gene>
<evidence type="ECO:0000313" key="2">
    <source>
        <dbReference type="Proteomes" id="UP001490816"/>
    </source>
</evidence>
<accession>A0ABV1F8E1</accession>
<proteinExistence type="predicted"/>
<sequence>MKRQESELNSFCKRTGLLPDGSRQQAYGFGRSTAQKAVWRNKKAVAKSAEKSIIKSIDIDDFEVVTYGKNFNAEVSKVIIDTMSKCESEGGFIISEIVAKSLPKNDKGTPVLQIEPLSNGLLQLSLNTDILPGKTLDKINQIFANSKLSIANTLEEAVWHESGHAKTIFGMRSEDVKKLYDELSKIHIEGISIIAYDDGAEALAELEVLRKRGVKVSKEWMQFYEKYIGRKY</sequence>
<reference evidence="1 2" key="1">
    <citation type="submission" date="2024-03" db="EMBL/GenBank/DDBJ databases">
        <title>Human intestinal bacterial collection.</title>
        <authorList>
            <person name="Pauvert C."/>
            <person name="Hitch T.C.A."/>
            <person name="Clavel T."/>
        </authorList>
    </citation>
    <scope>NUCLEOTIDE SEQUENCE [LARGE SCALE GENOMIC DNA]</scope>
    <source>
        <strain evidence="1 2">CLA-JM-H38</strain>
    </source>
</reference>
<evidence type="ECO:0000313" key="1">
    <source>
        <dbReference type="EMBL" id="MEQ2469636.1"/>
    </source>
</evidence>
<dbReference type="EMBL" id="JBBMEZ010000009">
    <property type="protein sequence ID" value="MEQ2469636.1"/>
    <property type="molecule type" value="Genomic_DNA"/>
</dbReference>
<dbReference type="RefSeq" id="WP_117950454.1">
    <property type="nucleotide sequence ID" value="NZ_JBBMEZ010000009.1"/>
</dbReference>
<protein>
    <submittedName>
        <fullName evidence="1">Uncharacterized protein</fullName>
    </submittedName>
</protein>
<keyword evidence="2" id="KW-1185">Reference proteome</keyword>
<organism evidence="1 2">
    <name type="scientific">Ruminococcoides intestinale</name>
    <dbReference type="NCBI Taxonomy" id="3133162"/>
    <lineage>
        <taxon>Bacteria</taxon>
        <taxon>Bacillati</taxon>
        <taxon>Bacillota</taxon>
        <taxon>Clostridia</taxon>
        <taxon>Eubacteriales</taxon>
        <taxon>Oscillospiraceae</taxon>
        <taxon>Ruminococcoides</taxon>
    </lineage>
</organism>
<comment type="caution">
    <text evidence="1">The sequence shown here is derived from an EMBL/GenBank/DDBJ whole genome shotgun (WGS) entry which is preliminary data.</text>
</comment>